<dbReference type="NCBIfam" id="TIGR03462">
    <property type="entry name" value="CarR_dom_SF"/>
    <property type="match status" value="2"/>
</dbReference>
<feature type="transmembrane region" description="Helical" evidence="8">
    <location>
        <begin position="25"/>
        <end position="50"/>
    </location>
</feature>
<dbReference type="PATRIC" id="fig|926562.3.peg.804"/>
<proteinExistence type="predicted"/>
<keyword evidence="4" id="KW-0125">Carotenoid biosynthesis</keyword>
<feature type="transmembrane region" description="Helical" evidence="8">
    <location>
        <begin position="151"/>
        <end position="173"/>
    </location>
</feature>
<dbReference type="Pfam" id="PF18916">
    <property type="entry name" value="Lycopene_cyc"/>
    <property type="match status" value="2"/>
</dbReference>
<evidence type="ECO:0000256" key="2">
    <source>
        <dbReference type="ARBA" id="ARBA00004829"/>
    </source>
</evidence>
<gene>
    <name evidence="10" type="ordered locus">Oweho_0788</name>
</gene>
<evidence type="ECO:0000256" key="3">
    <source>
        <dbReference type="ARBA" id="ARBA00022692"/>
    </source>
</evidence>
<evidence type="ECO:0000256" key="8">
    <source>
        <dbReference type="SAM" id="Phobius"/>
    </source>
</evidence>
<accession>G8R251</accession>
<dbReference type="EMBL" id="CP003156">
    <property type="protein sequence ID" value="AEV31801.1"/>
    <property type="molecule type" value="Genomic_DNA"/>
</dbReference>
<protein>
    <submittedName>
        <fullName evidence="10">Lycopene cyclase domain protein</fullName>
    </submittedName>
</protein>
<dbReference type="AlphaFoldDB" id="G8R251"/>
<dbReference type="STRING" id="926562.Oweho_0788"/>
<dbReference type="OrthoDB" id="5195186at2"/>
<feature type="transmembrane region" description="Helical" evidence="8">
    <location>
        <begin position="122"/>
        <end position="139"/>
    </location>
</feature>
<keyword evidence="6 8" id="KW-0472">Membrane</keyword>
<dbReference type="eggNOG" id="ENOG502ZZTD">
    <property type="taxonomic scope" value="Bacteria"/>
</dbReference>
<feature type="domain" description="Lycopene cyclase" evidence="9">
    <location>
        <begin position="4"/>
        <end position="87"/>
    </location>
</feature>
<keyword evidence="5 8" id="KW-1133">Transmembrane helix</keyword>
<dbReference type="GO" id="GO:0016020">
    <property type="term" value="C:membrane"/>
    <property type="evidence" value="ECO:0007669"/>
    <property type="project" value="UniProtKB-SubCell"/>
</dbReference>
<feature type="transmembrane region" description="Helical" evidence="8">
    <location>
        <begin position="99"/>
        <end position="116"/>
    </location>
</feature>
<dbReference type="GO" id="GO:0045436">
    <property type="term" value="F:lycopene beta cyclase activity"/>
    <property type="evidence" value="ECO:0007669"/>
    <property type="project" value="UniProtKB-ARBA"/>
</dbReference>
<keyword evidence="3 8" id="KW-0812">Transmembrane</keyword>
<keyword evidence="11" id="KW-1185">Reference proteome</keyword>
<comment type="pathway">
    <text evidence="2">Carotenoid biosynthesis.</text>
</comment>
<feature type="transmembrane region" description="Helical" evidence="8">
    <location>
        <begin position="198"/>
        <end position="215"/>
    </location>
</feature>
<evidence type="ECO:0000256" key="4">
    <source>
        <dbReference type="ARBA" id="ARBA00022746"/>
    </source>
</evidence>
<dbReference type="GO" id="GO:0016872">
    <property type="term" value="F:intramolecular lyase activity"/>
    <property type="evidence" value="ECO:0007669"/>
    <property type="project" value="InterPro"/>
</dbReference>
<dbReference type="GO" id="GO:0016117">
    <property type="term" value="P:carotenoid biosynthetic process"/>
    <property type="evidence" value="ECO:0007669"/>
    <property type="project" value="UniProtKB-KW"/>
</dbReference>
<evidence type="ECO:0000313" key="10">
    <source>
        <dbReference type="EMBL" id="AEV31801.1"/>
    </source>
</evidence>
<dbReference type="Proteomes" id="UP000005631">
    <property type="component" value="Chromosome"/>
</dbReference>
<sequence length="233" mass="26839">MAASFAGPFFLSFDKKVAFYKSFGFLFKSIIPVAIVFLIWDAIFTSFGFWGFNPKYISGISLFGLPLGEYLFFIVIPFCCVFVYEVLNSYISQDILGSWSTSISNFLMGFSASLAVIFYDKWYTVLTFGLLAVLIYWHSKKNRTPWLGRFYLAYTVIALPFLAINGILTGTGLDEEVVWYNDAENIGKRIFTIPIEDFFYGMLLILAVVSMFEYFRKVERENGPEYKISRDEF</sequence>
<evidence type="ECO:0000259" key="9">
    <source>
        <dbReference type="Pfam" id="PF18916"/>
    </source>
</evidence>
<evidence type="ECO:0000256" key="7">
    <source>
        <dbReference type="ARBA" id="ARBA00023235"/>
    </source>
</evidence>
<evidence type="ECO:0000256" key="5">
    <source>
        <dbReference type="ARBA" id="ARBA00022989"/>
    </source>
</evidence>
<feature type="transmembrane region" description="Helical" evidence="8">
    <location>
        <begin position="70"/>
        <end position="87"/>
    </location>
</feature>
<evidence type="ECO:0000256" key="6">
    <source>
        <dbReference type="ARBA" id="ARBA00023136"/>
    </source>
</evidence>
<dbReference type="HOGENOM" id="CLU_083013_0_0_10"/>
<evidence type="ECO:0000313" key="11">
    <source>
        <dbReference type="Proteomes" id="UP000005631"/>
    </source>
</evidence>
<keyword evidence="7" id="KW-0413">Isomerase</keyword>
<feature type="domain" description="Lycopene cyclase" evidence="9">
    <location>
        <begin position="120"/>
        <end position="215"/>
    </location>
</feature>
<dbReference type="InterPro" id="IPR017825">
    <property type="entry name" value="Lycopene_cyclase_dom"/>
</dbReference>
<organism evidence="10 11">
    <name type="scientific">Owenweeksia hongkongensis (strain DSM 17368 / CIP 108786 / JCM 12287 / NRRL B-23963 / UST20020801)</name>
    <dbReference type="NCBI Taxonomy" id="926562"/>
    <lineage>
        <taxon>Bacteria</taxon>
        <taxon>Pseudomonadati</taxon>
        <taxon>Bacteroidota</taxon>
        <taxon>Flavobacteriia</taxon>
        <taxon>Flavobacteriales</taxon>
        <taxon>Owenweeksiaceae</taxon>
        <taxon>Owenweeksia</taxon>
    </lineage>
</organism>
<reference evidence="10 11" key="1">
    <citation type="journal article" date="2012" name="Stand. Genomic Sci.">
        <title>Genome sequence of the orange-pigmented seawater bacterium Owenweeksia hongkongensis type strain (UST20020801(T)).</title>
        <authorList>
            <person name="Riedel T."/>
            <person name="Held B."/>
            <person name="Nolan M."/>
            <person name="Lucas S."/>
            <person name="Lapidus A."/>
            <person name="Tice H."/>
            <person name="Del Rio T.G."/>
            <person name="Cheng J.F."/>
            <person name="Han C."/>
            <person name="Tapia R."/>
            <person name="Goodwin L.A."/>
            <person name="Pitluck S."/>
            <person name="Liolios K."/>
            <person name="Mavromatis K."/>
            <person name="Pagani I."/>
            <person name="Ivanova N."/>
            <person name="Mikhailova N."/>
            <person name="Pati A."/>
            <person name="Chen A."/>
            <person name="Palaniappan K."/>
            <person name="Rohde M."/>
            <person name="Tindall B.J."/>
            <person name="Detter J.C."/>
            <person name="Goker M."/>
            <person name="Woyke T."/>
            <person name="Bristow J."/>
            <person name="Eisen J.A."/>
            <person name="Markowitz V."/>
            <person name="Hugenholtz P."/>
            <person name="Klenk H.P."/>
            <person name="Kyrpides N.C."/>
        </authorList>
    </citation>
    <scope>NUCLEOTIDE SEQUENCE</scope>
    <source>
        <strain evidence="11">DSM 17368 / JCM 12287 / NRRL B-23963</strain>
    </source>
</reference>
<name>G8R251_OWEHD</name>
<comment type="subcellular location">
    <subcellularLocation>
        <location evidence="1">Membrane</location>
        <topology evidence="1">Multi-pass membrane protein</topology>
    </subcellularLocation>
</comment>
<dbReference type="KEGG" id="oho:Oweho_0788"/>
<evidence type="ECO:0000256" key="1">
    <source>
        <dbReference type="ARBA" id="ARBA00004141"/>
    </source>
</evidence>